<accession>A0A8K0G3A0</accession>
<keyword evidence="2" id="KW-1185">Reference proteome</keyword>
<dbReference type="AlphaFoldDB" id="A0A8K0G3A0"/>
<dbReference type="InterPro" id="IPR010512">
    <property type="entry name" value="DUF1091"/>
</dbReference>
<comment type="caution">
    <text evidence="1">The sequence shown here is derived from an EMBL/GenBank/DDBJ whole genome shotgun (WGS) entry which is preliminary data.</text>
</comment>
<dbReference type="EMBL" id="VTPC01086433">
    <property type="protein sequence ID" value="KAF2886782.1"/>
    <property type="molecule type" value="Genomic_DNA"/>
</dbReference>
<dbReference type="Proteomes" id="UP000801492">
    <property type="component" value="Unassembled WGS sequence"/>
</dbReference>
<evidence type="ECO:0000313" key="1">
    <source>
        <dbReference type="EMBL" id="KAF2886782.1"/>
    </source>
</evidence>
<dbReference type="Pfam" id="PF06477">
    <property type="entry name" value="DUF1091"/>
    <property type="match status" value="1"/>
</dbReference>
<proteinExistence type="predicted"/>
<sequence length="105" mass="12289">IILQAYTFLSNEYRLFPVHFSVRFCDSLESNDFGLREIVQPGNFDGCPVKKGIVNIYNWKPDPSKFPPFIPNGKYRLDLQFLHFSEEVLFIYAYGTVSRPLGRRH</sequence>
<organism evidence="1 2">
    <name type="scientific">Ignelater luminosus</name>
    <name type="common">Cucubano</name>
    <name type="synonym">Pyrophorus luminosus</name>
    <dbReference type="NCBI Taxonomy" id="2038154"/>
    <lineage>
        <taxon>Eukaryota</taxon>
        <taxon>Metazoa</taxon>
        <taxon>Ecdysozoa</taxon>
        <taxon>Arthropoda</taxon>
        <taxon>Hexapoda</taxon>
        <taxon>Insecta</taxon>
        <taxon>Pterygota</taxon>
        <taxon>Neoptera</taxon>
        <taxon>Endopterygota</taxon>
        <taxon>Coleoptera</taxon>
        <taxon>Polyphaga</taxon>
        <taxon>Elateriformia</taxon>
        <taxon>Elateroidea</taxon>
        <taxon>Elateridae</taxon>
        <taxon>Agrypninae</taxon>
        <taxon>Pyrophorini</taxon>
        <taxon>Ignelater</taxon>
    </lineage>
</organism>
<protein>
    <submittedName>
        <fullName evidence="1">Uncharacterized protein</fullName>
    </submittedName>
</protein>
<evidence type="ECO:0000313" key="2">
    <source>
        <dbReference type="Proteomes" id="UP000801492"/>
    </source>
</evidence>
<gene>
    <name evidence="1" type="ORF">ILUMI_19392</name>
</gene>
<reference evidence="1" key="1">
    <citation type="submission" date="2019-08" db="EMBL/GenBank/DDBJ databases">
        <title>The genome of the North American firefly Photinus pyralis.</title>
        <authorList>
            <consortium name="Photinus pyralis genome working group"/>
            <person name="Fallon T.R."/>
            <person name="Sander Lower S.E."/>
            <person name="Weng J.-K."/>
        </authorList>
    </citation>
    <scope>NUCLEOTIDE SEQUENCE</scope>
    <source>
        <strain evidence="1">TRF0915ILg1</strain>
        <tissue evidence="1">Whole body</tissue>
    </source>
</reference>
<dbReference type="OrthoDB" id="8180029at2759"/>
<feature type="non-terminal residue" evidence="1">
    <location>
        <position position="105"/>
    </location>
</feature>
<name>A0A8K0G3A0_IGNLU</name>